<protein>
    <submittedName>
        <fullName evidence="2">Phage minor structural protein GP20</fullName>
    </submittedName>
</protein>
<organism evidence="2 3">
    <name type="scientific">Anaerotruncus colihominis</name>
    <dbReference type="NCBI Taxonomy" id="169435"/>
    <lineage>
        <taxon>Bacteria</taxon>
        <taxon>Bacillati</taxon>
        <taxon>Bacillota</taxon>
        <taxon>Clostridia</taxon>
        <taxon>Eubacteriales</taxon>
        <taxon>Oscillospiraceae</taxon>
        <taxon>Anaerotruncus</taxon>
    </lineage>
</organism>
<evidence type="ECO:0000256" key="1">
    <source>
        <dbReference type="SAM" id="Coils"/>
    </source>
</evidence>
<reference evidence="2 3" key="1">
    <citation type="submission" date="2015-09" db="EMBL/GenBank/DDBJ databases">
        <authorList>
            <consortium name="Pathogen Informatics"/>
        </authorList>
    </citation>
    <scope>NUCLEOTIDE SEQUENCE [LARGE SCALE GENOMIC DNA]</scope>
    <source>
        <strain evidence="2 3">2789STDY5834939</strain>
    </source>
</reference>
<dbReference type="OrthoDB" id="1862697at2"/>
<dbReference type="RefSeq" id="WP_055246106.1">
    <property type="nucleotide sequence ID" value="NZ_CABIWA010000027.1"/>
</dbReference>
<evidence type="ECO:0000313" key="3">
    <source>
        <dbReference type="Proteomes" id="UP000095765"/>
    </source>
</evidence>
<proteinExistence type="predicted"/>
<dbReference type="Pfam" id="PF06810">
    <property type="entry name" value="Phage_scaffold"/>
    <property type="match status" value="1"/>
</dbReference>
<sequence length="209" mass="23038">MLDWLRTILGDAYTEETDKKVSEEIGKNFVARSDFNTLNAEKKNLADAVKERDRQLEELKVSAGDVESLRTQITTLQTENANAAKAHEAEIRRLKIDTAVELALSAAKAKNIKAVKALLDLDKAELGEDGSVKGLAEQIEKLAKAPDSGFMFEDAKQKSGFKGFKPGESGDGKGEGMTLEKLRKLSPIDRYNFAQANPEQYKELYGGNQ</sequence>
<dbReference type="EMBL" id="CZBE01000036">
    <property type="protein sequence ID" value="CUQ20827.1"/>
    <property type="molecule type" value="Genomic_DNA"/>
</dbReference>
<dbReference type="Proteomes" id="UP000095765">
    <property type="component" value="Unassembled WGS sequence"/>
</dbReference>
<gene>
    <name evidence="2" type="ORF">ERS852551_03544</name>
</gene>
<keyword evidence="1" id="KW-0175">Coiled coil</keyword>
<feature type="coiled-coil region" evidence="1">
    <location>
        <begin position="38"/>
        <end position="86"/>
    </location>
</feature>
<accession>A0A174UL99</accession>
<dbReference type="AlphaFoldDB" id="A0A174UL99"/>
<name>A0A174UL99_9FIRM</name>
<evidence type="ECO:0000313" key="2">
    <source>
        <dbReference type="EMBL" id="CUQ20827.1"/>
    </source>
</evidence>
<dbReference type="InterPro" id="IPR009636">
    <property type="entry name" value="SCAF"/>
</dbReference>